<dbReference type="InterPro" id="IPR029063">
    <property type="entry name" value="SAM-dependent_MTases_sf"/>
</dbReference>
<sequence length="178" mass="19661">MPNDCAERERLELQHCAMFLAAGAQLFYASVKRLQKILDLGAGTGTWANDVADAHLEAIVLGVDLSTIQPTVAPPNATWEIDDVEDDWTWPPDHFNLIQPVQAQWKHRRFPKVFSTGFQVISPAIPPIPKHTLHLTLVLLCVDTAGQGATSRFAIWPHTCKATTLRLASTTQWTSGVV</sequence>
<dbReference type="STRING" id="569365.A0A0D2ABZ8"/>
<evidence type="ECO:0000313" key="1">
    <source>
        <dbReference type="EMBL" id="KIW22332.1"/>
    </source>
</evidence>
<dbReference type="EMBL" id="KN847047">
    <property type="protein sequence ID" value="KIW22332.1"/>
    <property type="molecule type" value="Genomic_DNA"/>
</dbReference>
<proteinExistence type="predicted"/>
<reference evidence="1 2" key="1">
    <citation type="submission" date="2015-01" db="EMBL/GenBank/DDBJ databases">
        <title>The Genome Sequence of Cladophialophora immunda CBS83496.</title>
        <authorList>
            <consortium name="The Broad Institute Genomics Platform"/>
            <person name="Cuomo C."/>
            <person name="de Hoog S."/>
            <person name="Gorbushina A."/>
            <person name="Stielow B."/>
            <person name="Teixiera M."/>
            <person name="Abouelleil A."/>
            <person name="Chapman S.B."/>
            <person name="Priest M."/>
            <person name="Young S.K."/>
            <person name="Wortman J."/>
            <person name="Nusbaum C."/>
            <person name="Birren B."/>
        </authorList>
    </citation>
    <scope>NUCLEOTIDE SEQUENCE [LARGE SCALE GENOMIC DNA]</scope>
    <source>
        <strain evidence="1 2">CBS 83496</strain>
    </source>
</reference>
<organism evidence="1 2">
    <name type="scientific">Cladophialophora immunda</name>
    <dbReference type="NCBI Taxonomy" id="569365"/>
    <lineage>
        <taxon>Eukaryota</taxon>
        <taxon>Fungi</taxon>
        <taxon>Dikarya</taxon>
        <taxon>Ascomycota</taxon>
        <taxon>Pezizomycotina</taxon>
        <taxon>Eurotiomycetes</taxon>
        <taxon>Chaetothyriomycetidae</taxon>
        <taxon>Chaetothyriales</taxon>
        <taxon>Herpotrichiellaceae</taxon>
        <taxon>Cladophialophora</taxon>
    </lineage>
</organism>
<dbReference type="GeneID" id="27351423"/>
<dbReference type="Gene3D" id="3.40.50.150">
    <property type="entry name" value="Vaccinia Virus protein VP39"/>
    <property type="match status" value="1"/>
</dbReference>
<dbReference type="SUPFAM" id="SSF53335">
    <property type="entry name" value="S-adenosyl-L-methionine-dependent methyltransferases"/>
    <property type="match status" value="1"/>
</dbReference>
<name>A0A0D2ABZ8_9EURO</name>
<evidence type="ECO:0000313" key="2">
    <source>
        <dbReference type="Proteomes" id="UP000054466"/>
    </source>
</evidence>
<dbReference type="OrthoDB" id="2013972at2759"/>
<keyword evidence="2" id="KW-1185">Reference proteome</keyword>
<dbReference type="AlphaFoldDB" id="A0A0D2ABZ8"/>
<dbReference type="VEuPathDB" id="FungiDB:PV07_12229"/>
<dbReference type="Proteomes" id="UP000054466">
    <property type="component" value="Unassembled WGS sequence"/>
</dbReference>
<protein>
    <recommendedName>
        <fullName evidence="3">Methyltransferase domain-containing protein</fullName>
    </recommendedName>
</protein>
<dbReference type="CDD" id="cd02440">
    <property type="entry name" value="AdoMet_MTases"/>
    <property type="match status" value="1"/>
</dbReference>
<accession>A0A0D2ABZ8</accession>
<evidence type="ECO:0008006" key="3">
    <source>
        <dbReference type="Google" id="ProtNLM"/>
    </source>
</evidence>
<dbReference type="HOGENOM" id="CLU_1510434_0_0_1"/>
<dbReference type="RefSeq" id="XP_016242548.1">
    <property type="nucleotide sequence ID" value="XM_016399736.1"/>
</dbReference>
<gene>
    <name evidence="1" type="ORF">PV07_12229</name>
</gene>